<feature type="signal peptide" evidence="1">
    <location>
        <begin position="1"/>
        <end position="23"/>
    </location>
</feature>
<name>A0A378JU58_9GAMM</name>
<dbReference type="Proteomes" id="UP000254040">
    <property type="component" value="Unassembled WGS sequence"/>
</dbReference>
<keyword evidence="4" id="KW-0378">Hydrolase</keyword>
<organism evidence="4 6">
    <name type="scientific">Legionella moravica</name>
    <dbReference type="NCBI Taxonomy" id="39962"/>
    <lineage>
        <taxon>Bacteria</taxon>
        <taxon>Pseudomonadati</taxon>
        <taxon>Pseudomonadota</taxon>
        <taxon>Gammaproteobacteria</taxon>
        <taxon>Legionellales</taxon>
        <taxon>Legionellaceae</taxon>
        <taxon>Legionella</taxon>
    </lineage>
</organism>
<gene>
    <name evidence="3" type="ORF">Lmor_2521</name>
    <name evidence="4" type="ORF">NCTC12239_01197</name>
</gene>
<evidence type="ECO:0000313" key="6">
    <source>
        <dbReference type="Proteomes" id="UP000254040"/>
    </source>
</evidence>
<accession>A0A378JU58</accession>
<feature type="chain" id="PRO_5016638861" evidence="1">
    <location>
        <begin position="24"/>
        <end position="421"/>
    </location>
</feature>
<keyword evidence="4" id="KW-0121">Carboxypeptidase</keyword>
<dbReference type="EC" id="3.4.16.4" evidence="4"/>
<dbReference type="PANTHER" id="PTHR46825">
    <property type="entry name" value="D-ALANYL-D-ALANINE-CARBOXYPEPTIDASE/ENDOPEPTIDASE AMPH"/>
    <property type="match status" value="1"/>
</dbReference>
<keyword evidence="4" id="KW-0645">Protease</keyword>
<evidence type="ECO:0000313" key="4">
    <source>
        <dbReference type="EMBL" id="STX62275.1"/>
    </source>
</evidence>
<feature type="domain" description="Beta-lactamase-related" evidence="2">
    <location>
        <begin position="89"/>
        <end position="387"/>
    </location>
</feature>
<dbReference type="OrthoDB" id="9799367at2"/>
<sequence length="421" mass="47267">MKIKSSICRLALVASLISTSSYADSSSLDTELKQQMQKVVADYYKQYSDKELFTAMAASVLIPHNKQTDIKNTITVVKGTMGFPPFNQEITSNSLFDIGSITKSFTSLILLQLQTEGVLSLDDTLGKWLPQYPNWKEVTLRQLLNMTSGIPNYSEDPVFAKKMMSDLSHVWTDEELLTYAHPEQALKVNHVNRYEYCNSNYVLAALVIEKATQDTFENQLKKRIINSKNNLNESFYPAGPNGVAVGNVIKNRRVHGYFYDEATKKSVDTINNDLSWASSAGAIVATVEDVVQWVQLLYHGTLINPEYREKILTELESVVSTKTGRPIDTVTAADPMAFGLGVAYRYDNEMKQRFWFYEGSTLGFRVMYLWSPCNDVTTVVALNSKGAEGNPDSKMGDHIGTANLHLYQAIMRLHPELQCKG</sequence>
<reference evidence="3 5" key="1">
    <citation type="submission" date="2015-11" db="EMBL/GenBank/DDBJ databases">
        <title>Genomic analysis of 38 Legionella species identifies large and diverse effector repertoires.</title>
        <authorList>
            <person name="Burstein D."/>
            <person name="Amaro F."/>
            <person name="Zusman T."/>
            <person name="Lifshitz Z."/>
            <person name="Cohen O."/>
            <person name="Gilbert J.A."/>
            <person name="Pupko T."/>
            <person name="Shuman H.A."/>
            <person name="Segal G."/>
        </authorList>
    </citation>
    <scope>NUCLEOTIDE SEQUENCE [LARGE SCALE GENOMIC DNA]</scope>
    <source>
        <strain evidence="3 5">ATCC 43877</strain>
    </source>
</reference>
<keyword evidence="1" id="KW-0732">Signal</keyword>
<evidence type="ECO:0000313" key="3">
    <source>
        <dbReference type="EMBL" id="KTD31645.1"/>
    </source>
</evidence>
<dbReference type="Pfam" id="PF00144">
    <property type="entry name" value="Beta-lactamase"/>
    <property type="match status" value="1"/>
</dbReference>
<dbReference type="EMBL" id="UGOG01000001">
    <property type="protein sequence ID" value="STX62275.1"/>
    <property type="molecule type" value="Genomic_DNA"/>
</dbReference>
<dbReference type="Gene3D" id="3.40.710.10">
    <property type="entry name" value="DD-peptidase/beta-lactamase superfamily"/>
    <property type="match status" value="1"/>
</dbReference>
<dbReference type="SUPFAM" id="SSF56601">
    <property type="entry name" value="beta-lactamase/transpeptidase-like"/>
    <property type="match status" value="1"/>
</dbReference>
<dbReference type="InterPro" id="IPR050491">
    <property type="entry name" value="AmpC-like"/>
</dbReference>
<evidence type="ECO:0000256" key="1">
    <source>
        <dbReference type="SAM" id="SignalP"/>
    </source>
</evidence>
<dbReference type="InterPro" id="IPR001466">
    <property type="entry name" value="Beta-lactam-related"/>
</dbReference>
<dbReference type="RefSeq" id="WP_028384237.1">
    <property type="nucleotide sequence ID" value="NZ_CAAAJG010000039.1"/>
</dbReference>
<dbReference type="GO" id="GO:0009002">
    <property type="term" value="F:serine-type D-Ala-D-Ala carboxypeptidase activity"/>
    <property type="evidence" value="ECO:0007669"/>
    <property type="project" value="UniProtKB-EC"/>
</dbReference>
<proteinExistence type="predicted"/>
<dbReference type="Proteomes" id="UP000054985">
    <property type="component" value="Unassembled WGS sequence"/>
</dbReference>
<reference evidence="4 6" key="2">
    <citation type="submission" date="2018-06" db="EMBL/GenBank/DDBJ databases">
        <authorList>
            <consortium name="Pathogen Informatics"/>
            <person name="Doyle S."/>
        </authorList>
    </citation>
    <scope>NUCLEOTIDE SEQUENCE [LARGE SCALE GENOMIC DNA]</scope>
    <source>
        <strain evidence="4 6">NCTC12239</strain>
    </source>
</reference>
<dbReference type="AlphaFoldDB" id="A0A378JU58"/>
<protein>
    <submittedName>
        <fullName evidence="4">D-alanyl-D-alanine carboxypeptidase</fullName>
        <ecNumber evidence="4">3.4.16.4</ecNumber>
    </submittedName>
</protein>
<evidence type="ECO:0000259" key="2">
    <source>
        <dbReference type="Pfam" id="PF00144"/>
    </source>
</evidence>
<dbReference type="InterPro" id="IPR012338">
    <property type="entry name" value="Beta-lactam/transpept-like"/>
</dbReference>
<dbReference type="STRING" id="39962.Lmor_2521"/>
<keyword evidence="5" id="KW-1185">Reference proteome</keyword>
<dbReference type="EMBL" id="LNYN01000035">
    <property type="protein sequence ID" value="KTD31645.1"/>
    <property type="molecule type" value="Genomic_DNA"/>
</dbReference>
<evidence type="ECO:0000313" key="5">
    <source>
        <dbReference type="Proteomes" id="UP000054985"/>
    </source>
</evidence>
<dbReference type="PANTHER" id="PTHR46825:SF7">
    <property type="entry name" value="D-ALANYL-D-ALANINE CARBOXYPEPTIDASE"/>
    <property type="match status" value="1"/>
</dbReference>